<dbReference type="Gene3D" id="3.90.1150.10">
    <property type="entry name" value="Aspartate Aminotransferase, domain 1"/>
    <property type="match status" value="1"/>
</dbReference>
<protein>
    <submittedName>
        <fullName evidence="9">GntR family transcriptional regulator</fullName>
    </submittedName>
    <submittedName>
        <fullName evidence="7">Transcriptional regulator, GntR family</fullName>
    </submittedName>
    <submittedName>
        <fullName evidence="8">Uncharacterized HTH-type transcriptional regulator YdeF</fullName>
    </submittedName>
</protein>
<dbReference type="GO" id="GO:0003700">
    <property type="term" value="F:DNA-binding transcription factor activity"/>
    <property type="evidence" value="ECO:0007669"/>
    <property type="project" value="InterPro"/>
</dbReference>
<evidence type="ECO:0000256" key="1">
    <source>
        <dbReference type="ARBA" id="ARBA00005384"/>
    </source>
</evidence>
<dbReference type="PROSITE" id="PS50949">
    <property type="entry name" value="HTH_GNTR"/>
    <property type="match status" value="1"/>
</dbReference>
<reference evidence="7" key="1">
    <citation type="submission" date="2014-07" db="EMBL/GenBank/DDBJ databases">
        <authorList>
            <person name="Monot Marc"/>
        </authorList>
    </citation>
    <scope>NUCLEOTIDE SEQUENCE</scope>
    <source>
        <strain evidence="8">7032994</strain>
    </source>
</reference>
<dbReference type="Proteomes" id="UP000411588">
    <property type="component" value="Unassembled WGS sequence"/>
</dbReference>
<dbReference type="InterPro" id="IPR004839">
    <property type="entry name" value="Aminotransferase_I/II_large"/>
</dbReference>
<dbReference type="RefSeq" id="WP_009903110.1">
    <property type="nucleotide sequence ID" value="NZ_BBYB01000197.1"/>
</dbReference>
<reference evidence="9 10" key="2">
    <citation type="submission" date="2019-02" db="EMBL/GenBank/DDBJ databases">
        <authorList>
            <consortium name="Pathogen Informatics"/>
        </authorList>
    </citation>
    <scope>NUCLEOTIDE SEQUENCE [LARGE SCALE GENOMIC DNA]</scope>
    <source>
        <strain evidence="9">Clo34</strain>
        <strain evidence="10">clo34</strain>
    </source>
</reference>
<dbReference type="PANTHER" id="PTHR46577">
    <property type="entry name" value="HTH-TYPE TRANSCRIPTIONAL REGULATORY PROTEIN GABR"/>
    <property type="match status" value="1"/>
</dbReference>
<dbReference type="SUPFAM" id="SSF46785">
    <property type="entry name" value="Winged helix' DNA-binding domain"/>
    <property type="match status" value="1"/>
</dbReference>
<accession>A0A069AC76</accession>
<sequence>MPINSFENYPMTWKPKLDNRKPPIYKTLAMLLEEDIKRGNLNPGDKLPPQRELADFLDLNLSTITRAFKLCEEKGLICAKVGKGTFISSDVNVSNTLLYQTESKDIIELGTVHPPYEQNTYIIDFIKNVLKQPEMDRFLRYMSPSGTYMQKKSIAKWIERNNVYTSEENILLSTGGQNAICATLLGLFKAGDRIATDSLSFSGIKSIAKMIGIQLVPIPQENNEISIEYLESYCKNENIKGIYLIPDYHNPTTHTMSDLSRKKIAKIAKQYNIIIIEDAINSIFRDGIQTPIFSLASDNTIYIFSTSKFLCAGLRVAFVVAPKRYIENLENALYNMNLMVSPFTAEIVHRLLYSPIIDKIIEEKRDAIIERNEVADKVLSDYNLIGDKNCSFRWLLLPDELDGKSFEISAKNLGVQVYCAERFSVGNSTVPKAVRICVTAPKDVEELEKGLNIIKSLLKS</sequence>
<dbReference type="Gene3D" id="3.40.640.10">
    <property type="entry name" value="Type I PLP-dependent aspartate aminotransferase-like (Major domain)"/>
    <property type="match status" value="1"/>
</dbReference>
<keyword evidence="5" id="KW-0804">Transcription</keyword>
<dbReference type="PANTHER" id="PTHR46577:SF1">
    <property type="entry name" value="HTH-TYPE TRANSCRIPTIONAL REGULATORY PROTEIN GABR"/>
    <property type="match status" value="1"/>
</dbReference>
<dbReference type="InterPro" id="IPR015424">
    <property type="entry name" value="PyrdxlP-dep_Trfase"/>
</dbReference>
<keyword evidence="3" id="KW-0805">Transcription regulation</keyword>
<evidence type="ECO:0000313" key="10">
    <source>
        <dbReference type="Proteomes" id="UP000411588"/>
    </source>
</evidence>
<dbReference type="InterPro" id="IPR036388">
    <property type="entry name" value="WH-like_DNA-bd_sf"/>
</dbReference>
<dbReference type="InterPro" id="IPR051446">
    <property type="entry name" value="HTH_trans_reg/aminotransferase"/>
</dbReference>
<dbReference type="Pfam" id="PF00392">
    <property type="entry name" value="GntR"/>
    <property type="match status" value="1"/>
</dbReference>
<keyword evidence="2" id="KW-0663">Pyridoxal phosphate</keyword>
<dbReference type="Pfam" id="PF00155">
    <property type="entry name" value="Aminotran_1_2"/>
    <property type="match status" value="1"/>
</dbReference>
<dbReference type="EMBL" id="LK932505">
    <property type="protein sequence ID" value="CDS85761.1"/>
    <property type="molecule type" value="Genomic_DNA"/>
</dbReference>
<dbReference type="InterPro" id="IPR000524">
    <property type="entry name" value="Tscrpt_reg_HTH_GntR"/>
</dbReference>
<dbReference type="EMBL" id="CAADAN010000001">
    <property type="protein sequence ID" value="VFD29449.1"/>
    <property type="molecule type" value="Genomic_DNA"/>
</dbReference>
<proteinExistence type="inferred from homology"/>
<evidence type="ECO:0000313" key="7">
    <source>
        <dbReference type="EMBL" id="CDS85761.1"/>
    </source>
</evidence>
<evidence type="ECO:0000256" key="5">
    <source>
        <dbReference type="ARBA" id="ARBA00023163"/>
    </source>
</evidence>
<dbReference type="GO" id="GO:0003824">
    <property type="term" value="F:catalytic activity"/>
    <property type="evidence" value="ECO:0007669"/>
    <property type="project" value="UniProtKB-ARBA"/>
</dbReference>
<dbReference type="GO" id="GO:0003677">
    <property type="term" value="F:DNA binding"/>
    <property type="evidence" value="ECO:0007669"/>
    <property type="project" value="UniProtKB-KW"/>
</dbReference>
<evidence type="ECO:0000256" key="4">
    <source>
        <dbReference type="ARBA" id="ARBA00023125"/>
    </source>
</evidence>
<keyword evidence="4" id="KW-0238">DNA-binding</keyword>
<comment type="similarity">
    <text evidence="1">In the C-terminal section; belongs to the class-I pyridoxal-phosphate-dependent aminotransferase family.</text>
</comment>
<evidence type="ECO:0000313" key="9">
    <source>
        <dbReference type="EMBL" id="VFD29449.1"/>
    </source>
</evidence>
<dbReference type="CDD" id="cd00609">
    <property type="entry name" value="AAT_like"/>
    <property type="match status" value="1"/>
</dbReference>
<dbReference type="InterPro" id="IPR036390">
    <property type="entry name" value="WH_DNA-bd_sf"/>
</dbReference>
<dbReference type="CDD" id="cd07377">
    <property type="entry name" value="WHTH_GntR"/>
    <property type="match status" value="1"/>
</dbReference>
<evidence type="ECO:0000259" key="6">
    <source>
        <dbReference type="PROSITE" id="PS50949"/>
    </source>
</evidence>
<gene>
    <name evidence="9" type="primary">yjiR_2</name>
    <name evidence="8" type="synonym">ydeF</name>
    <name evidence="7" type="ORF">BN1096_520466</name>
    <name evidence="8" type="ORF">BN1097_630148</name>
    <name evidence="9" type="ORF">SAMEA1402399_00493</name>
</gene>
<dbReference type="SMART" id="SM00345">
    <property type="entry name" value="HTH_GNTR"/>
    <property type="match status" value="1"/>
</dbReference>
<organism evidence="7">
    <name type="scientific">Clostridioides difficile</name>
    <name type="common">Peptoclostridium difficile</name>
    <dbReference type="NCBI Taxonomy" id="1496"/>
    <lineage>
        <taxon>Bacteria</taxon>
        <taxon>Bacillati</taxon>
        <taxon>Bacillota</taxon>
        <taxon>Clostridia</taxon>
        <taxon>Peptostreptococcales</taxon>
        <taxon>Peptostreptococcaceae</taxon>
        <taxon>Clostridioides</taxon>
    </lineage>
</organism>
<dbReference type="InterPro" id="IPR015421">
    <property type="entry name" value="PyrdxlP-dep_Trfase_major"/>
</dbReference>
<dbReference type="InterPro" id="IPR015422">
    <property type="entry name" value="PyrdxlP-dep_Trfase_small"/>
</dbReference>
<dbReference type="AlphaFoldDB" id="A0A069AC76"/>
<dbReference type="Gene3D" id="1.10.10.10">
    <property type="entry name" value="Winged helix-like DNA-binding domain superfamily/Winged helix DNA-binding domain"/>
    <property type="match status" value="1"/>
</dbReference>
<dbReference type="GO" id="GO:0030170">
    <property type="term" value="F:pyridoxal phosphate binding"/>
    <property type="evidence" value="ECO:0007669"/>
    <property type="project" value="InterPro"/>
</dbReference>
<name>A0A069AC76_CLODI</name>
<feature type="domain" description="HTH gntR-type" evidence="6">
    <location>
        <begin position="22"/>
        <end position="90"/>
    </location>
</feature>
<dbReference type="EMBL" id="LK932402">
    <property type="protein sequence ID" value="CDS87621.1"/>
    <property type="molecule type" value="Genomic_DNA"/>
</dbReference>
<evidence type="ECO:0000256" key="2">
    <source>
        <dbReference type="ARBA" id="ARBA00022898"/>
    </source>
</evidence>
<dbReference type="SUPFAM" id="SSF53383">
    <property type="entry name" value="PLP-dependent transferases"/>
    <property type="match status" value="1"/>
</dbReference>
<evidence type="ECO:0000256" key="3">
    <source>
        <dbReference type="ARBA" id="ARBA00023015"/>
    </source>
</evidence>
<evidence type="ECO:0000313" key="8">
    <source>
        <dbReference type="EMBL" id="CDS87621.1"/>
    </source>
</evidence>